<dbReference type="Pfam" id="PF13417">
    <property type="entry name" value="GST_N_3"/>
    <property type="match status" value="1"/>
</dbReference>
<dbReference type="AlphaFoldDB" id="A0AAU7B1I9"/>
<name>A0AAU7B1I9_9ACTN</name>
<feature type="domain" description="GST N-terminal" evidence="1">
    <location>
        <begin position="3"/>
        <end position="83"/>
    </location>
</feature>
<dbReference type="CDD" id="cd00570">
    <property type="entry name" value="GST_N_family"/>
    <property type="match status" value="1"/>
</dbReference>
<accession>A0AAU7B1I9</accession>
<evidence type="ECO:0000259" key="1">
    <source>
        <dbReference type="PROSITE" id="PS50404"/>
    </source>
</evidence>
<dbReference type="SUPFAM" id="SSF52833">
    <property type="entry name" value="Thioredoxin-like"/>
    <property type="match status" value="1"/>
</dbReference>
<organism evidence="2">
    <name type="scientific">Paraconexibacter sp. AEG42_29</name>
    <dbReference type="NCBI Taxonomy" id="2997339"/>
    <lineage>
        <taxon>Bacteria</taxon>
        <taxon>Bacillati</taxon>
        <taxon>Actinomycetota</taxon>
        <taxon>Thermoleophilia</taxon>
        <taxon>Solirubrobacterales</taxon>
        <taxon>Paraconexibacteraceae</taxon>
        <taxon>Paraconexibacter</taxon>
    </lineage>
</organism>
<gene>
    <name evidence="2" type="ORF">DSM112329_04462</name>
</gene>
<dbReference type="InterPro" id="IPR004045">
    <property type="entry name" value="Glutathione_S-Trfase_N"/>
</dbReference>
<dbReference type="KEGG" id="parq:DSM112329_04462"/>
<protein>
    <recommendedName>
        <fullName evidence="1">GST N-terminal domain-containing protein</fullName>
    </recommendedName>
</protein>
<dbReference type="PROSITE" id="PS50404">
    <property type="entry name" value="GST_NTER"/>
    <property type="match status" value="1"/>
</dbReference>
<evidence type="ECO:0000313" key="2">
    <source>
        <dbReference type="EMBL" id="XAY07577.1"/>
    </source>
</evidence>
<reference evidence="2" key="1">
    <citation type="submission" date="2022-12" db="EMBL/GenBank/DDBJ databases">
        <title>Paraconexibacter alkalitolerans sp. nov. and Baekduia alba sp. nov., isolated from soil and emended description of the genera Paraconexibacter (Chun et al., 2020) and Baekduia (An et al., 2020).</title>
        <authorList>
            <person name="Vieira S."/>
            <person name="Huber K.J."/>
            <person name="Geppert A."/>
            <person name="Wolf J."/>
            <person name="Neumann-Schaal M."/>
            <person name="Muesken M."/>
            <person name="Overmann J."/>
        </authorList>
    </citation>
    <scope>NUCLEOTIDE SEQUENCE</scope>
    <source>
        <strain evidence="2">AEG42_29</strain>
    </source>
</reference>
<dbReference type="Gene3D" id="3.40.30.10">
    <property type="entry name" value="Glutaredoxin"/>
    <property type="match status" value="1"/>
</dbReference>
<proteinExistence type="predicted"/>
<dbReference type="RefSeq" id="WP_354698769.1">
    <property type="nucleotide sequence ID" value="NZ_CP114014.1"/>
</dbReference>
<sequence length="243" mass="25889">MSPAIVLHVLPPSHPCMTAEAALRLKGLEYEKVALQAGRHGDELEAIYGPDGRTVPGMTVDGEPVHGSRPILARLEELVPDPPLFPDAIRDAVVEAEAWGDEHLQDLGRRLTWGAMHFRPESLGTFGGGEPLDGPGTDFAMRYVHASWKYHGISAALLAEDLAGLPAKVDHIDALAAAGTIGGEHANAADLQIGATVRVLLTIGDLVPLLEGRAGERIARRWFPEYPGHVPAGAFPAGWVPAR</sequence>
<dbReference type="InterPro" id="IPR036249">
    <property type="entry name" value="Thioredoxin-like_sf"/>
</dbReference>
<dbReference type="EMBL" id="CP114014">
    <property type="protein sequence ID" value="XAY07577.1"/>
    <property type="molecule type" value="Genomic_DNA"/>
</dbReference>
<dbReference type="PROSITE" id="PS51354">
    <property type="entry name" value="GLUTAREDOXIN_2"/>
    <property type="match status" value="1"/>
</dbReference>